<dbReference type="Gene3D" id="3.30.110.170">
    <property type="entry name" value="Protein of unknown function (DUF541), domain 1"/>
    <property type="match status" value="1"/>
</dbReference>
<dbReference type="GO" id="GO:0006974">
    <property type="term" value="P:DNA damage response"/>
    <property type="evidence" value="ECO:0007669"/>
    <property type="project" value="TreeGrafter"/>
</dbReference>
<evidence type="ECO:0000313" key="2">
    <source>
        <dbReference type="Proteomes" id="UP000441585"/>
    </source>
</evidence>
<keyword evidence="2" id="KW-1185">Reference proteome</keyword>
<comment type="caution">
    <text evidence="1">The sequence shown here is derived from an EMBL/GenBank/DDBJ whole genome shotgun (WGS) entry which is preliminary data.</text>
</comment>
<protein>
    <submittedName>
        <fullName evidence="1">DUF541 domain-containing protein</fullName>
    </submittedName>
</protein>
<name>A0A6I2M8V4_9BACI</name>
<organism evidence="1 2">
    <name type="scientific">Metabacillus idriensis</name>
    <dbReference type="NCBI Taxonomy" id="324768"/>
    <lineage>
        <taxon>Bacteria</taxon>
        <taxon>Bacillati</taxon>
        <taxon>Bacillota</taxon>
        <taxon>Bacilli</taxon>
        <taxon>Bacillales</taxon>
        <taxon>Bacillaceae</taxon>
        <taxon>Metabacillus</taxon>
    </lineage>
</organism>
<accession>A0A6I2M8V4</accession>
<dbReference type="InterPro" id="IPR007497">
    <property type="entry name" value="SIMPL/DUF541"/>
</dbReference>
<dbReference type="EMBL" id="WKKF01000002">
    <property type="protein sequence ID" value="MRX54755.1"/>
    <property type="molecule type" value="Genomic_DNA"/>
</dbReference>
<gene>
    <name evidence="1" type="ORF">GJU41_12300</name>
</gene>
<sequence>MFPMYGQPFDPAYRTRARETKSQNLISVRGTGRVEAKPDTAVLQLAVVTIDKDVAAAQQENKRRVNQLIQALQSIGMSEDQIETISYTVFPQYDYSAGSDPVLKGYEVTNTISITTQNLDDIGLIYDTAFSNGANRADSLQFSLSNQERWINEALNLAAKQALDKAEAIARSYQLNLMRKPVKITEESRGFFPLSKELSLGAQSSGQTPVFVKNIEIIAELTVLFTYQ</sequence>
<dbReference type="PANTHER" id="PTHR34387:SF1">
    <property type="entry name" value="PERIPLASMIC IMMUNOGENIC PROTEIN"/>
    <property type="match status" value="1"/>
</dbReference>
<reference evidence="1 2" key="1">
    <citation type="submission" date="2019-11" db="EMBL/GenBank/DDBJ databases">
        <title>Bacillus idriensis genome.</title>
        <authorList>
            <person name="Konopka E.N."/>
            <person name="Newman J.D."/>
        </authorList>
    </citation>
    <scope>NUCLEOTIDE SEQUENCE [LARGE SCALE GENOMIC DNA]</scope>
    <source>
        <strain evidence="1 2">DSM 19097</strain>
    </source>
</reference>
<dbReference type="RefSeq" id="WP_083328173.1">
    <property type="nucleotide sequence ID" value="NZ_CAJFZX010000009.1"/>
</dbReference>
<dbReference type="Gene3D" id="3.30.70.2970">
    <property type="entry name" value="Protein of unknown function (DUF541), domain 2"/>
    <property type="match status" value="1"/>
</dbReference>
<dbReference type="InterPro" id="IPR052022">
    <property type="entry name" value="26kDa_periplasmic_antigen"/>
</dbReference>
<dbReference type="PANTHER" id="PTHR34387">
    <property type="entry name" value="SLR1258 PROTEIN"/>
    <property type="match status" value="1"/>
</dbReference>
<dbReference type="Pfam" id="PF04402">
    <property type="entry name" value="SIMPL"/>
    <property type="match status" value="1"/>
</dbReference>
<evidence type="ECO:0000313" key="1">
    <source>
        <dbReference type="EMBL" id="MRX54755.1"/>
    </source>
</evidence>
<dbReference type="AlphaFoldDB" id="A0A6I2M8V4"/>
<dbReference type="Proteomes" id="UP000441585">
    <property type="component" value="Unassembled WGS sequence"/>
</dbReference>
<proteinExistence type="predicted"/>